<organism evidence="2 3">
    <name type="scientific">Streptomyces hoynatensis</name>
    <dbReference type="NCBI Taxonomy" id="1141874"/>
    <lineage>
        <taxon>Bacteria</taxon>
        <taxon>Bacillati</taxon>
        <taxon>Actinomycetota</taxon>
        <taxon>Actinomycetes</taxon>
        <taxon>Kitasatosporales</taxon>
        <taxon>Streptomycetaceae</taxon>
        <taxon>Streptomyces</taxon>
    </lineage>
</organism>
<dbReference type="RefSeq" id="WP_120677050.1">
    <property type="nucleotide sequence ID" value="NZ_RBAL01000003.1"/>
</dbReference>
<dbReference type="OrthoDB" id="3685339at2"/>
<accession>A0A3A9ZCI8</accession>
<reference evidence="2 3" key="1">
    <citation type="journal article" date="2014" name="Int. J. Syst. Evol. Microbiol.">
        <title>Streptomyces hoynatensis sp. nov., isolated from deep marine sediment.</title>
        <authorList>
            <person name="Veyisoglu A."/>
            <person name="Sahin N."/>
        </authorList>
    </citation>
    <scope>NUCLEOTIDE SEQUENCE [LARGE SCALE GENOMIC DNA]</scope>
    <source>
        <strain evidence="2 3">KCTC 29097</strain>
    </source>
</reference>
<protein>
    <submittedName>
        <fullName evidence="2">Uncharacterized protein</fullName>
    </submittedName>
</protein>
<feature type="region of interest" description="Disordered" evidence="1">
    <location>
        <begin position="205"/>
        <end position="225"/>
    </location>
</feature>
<dbReference type="Proteomes" id="UP000272474">
    <property type="component" value="Unassembled WGS sequence"/>
</dbReference>
<keyword evidence="3" id="KW-1185">Reference proteome</keyword>
<name>A0A3A9ZCI8_9ACTN</name>
<comment type="caution">
    <text evidence="2">The sequence shown here is derived from an EMBL/GenBank/DDBJ whole genome shotgun (WGS) entry which is preliminary data.</text>
</comment>
<gene>
    <name evidence="2" type="ORF">D7294_08115</name>
</gene>
<evidence type="ECO:0000313" key="2">
    <source>
        <dbReference type="EMBL" id="RKN45046.1"/>
    </source>
</evidence>
<dbReference type="AlphaFoldDB" id="A0A3A9ZCI8"/>
<dbReference type="EMBL" id="RBAL01000003">
    <property type="protein sequence ID" value="RKN45046.1"/>
    <property type="molecule type" value="Genomic_DNA"/>
</dbReference>
<sequence length="225" mass="24153">MSKAPTNASARVLVVGRSPGVLVDAVRILRGKGYSANATNQFDRVLDDYDATGIDILVFGGMVPADTKQHLREEIGRRNPHTTFLQGLAGIAGLIAAQVEEAATSSEPDHGRLAYDAAHRTVELTLNAPRHVSVHAWWVTSYTPPEPKSTSTEVLNARLDKGSHSVPVPERVPSEASFATVAVGPSVRVFTVGAMPKAITRMIPASPTDRRLPEVGHVTTHNDDR</sequence>
<evidence type="ECO:0000313" key="3">
    <source>
        <dbReference type="Proteomes" id="UP000272474"/>
    </source>
</evidence>
<evidence type="ECO:0000256" key="1">
    <source>
        <dbReference type="SAM" id="MobiDB-lite"/>
    </source>
</evidence>
<feature type="compositionally biased region" description="Basic and acidic residues" evidence="1">
    <location>
        <begin position="208"/>
        <end position="225"/>
    </location>
</feature>
<proteinExistence type="predicted"/>